<evidence type="ECO:0000256" key="5">
    <source>
        <dbReference type="ARBA" id="ARBA00022705"/>
    </source>
</evidence>
<keyword evidence="17" id="KW-1185">Reference proteome</keyword>
<dbReference type="GO" id="GO:0003677">
    <property type="term" value="F:DNA binding"/>
    <property type="evidence" value="ECO:0007669"/>
    <property type="project" value="UniProtKB-KW"/>
</dbReference>
<evidence type="ECO:0000256" key="3">
    <source>
        <dbReference type="ARBA" id="ARBA00022679"/>
    </source>
</evidence>
<keyword evidence="11 12" id="KW-0804">Transcription</keyword>
<dbReference type="Gene3D" id="3.90.980.10">
    <property type="entry name" value="DNA primase, catalytic core, N-terminal domain"/>
    <property type="match status" value="1"/>
</dbReference>
<evidence type="ECO:0000256" key="1">
    <source>
        <dbReference type="ARBA" id="ARBA00022478"/>
    </source>
</evidence>
<dbReference type="PIRSF" id="PIRSF002811">
    <property type="entry name" value="DnaG"/>
    <property type="match status" value="1"/>
</dbReference>
<evidence type="ECO:0000256" key="7">
    <source>
        <dbReference type="ARBA" id="ARBA00022771"/>
    </source>
</evidence>
<dbReference type="InterPro" id="IPR036977">
    <property type="entry name" value="DNA_primase_Znf_CHC2"/>
</dbReference>
<keyword evidence="6 12" id="KW-0479">Metal-binding</keyword>
<evidence type="ECO:0000256" key="10">
    <source>
        <dbReference type="ARBA" id="ARBA00023125"/>
    </source>
</evidence>
<evidence type="ECO:0000259" key="15">
    <source>
        <dbReference type="PROSITE" id="PS50880"/>
    </source>
</evidence>
<evidence type="ECO:0000256" key="11">
    <source>
        <dbReference type="ARBA" id="ARBA00023163"/>
    </source>
</evidence>
<organism evidence="16 17">
    <name type="scientific">Silvibacterium dinghuense</name>
    <dbReference type="NCBI Taxonomy" id="1560006"/>
    <lineage>
        <taxon>Bacteria</taxon>
        <taxon>Pseudomonadati</taxon>
        <taxon>Acidobacteriota</taxon>
        <taxon>Terriglobia</taxon>
        <taxon>Terriglobales</taxon>
        <taxon>Acidobacteriaceae</taxon>
        <taxon>Silvibacterium</taxon>
    </lineage>
</organism>
<dbReference type="HAMAP" id="MF_00974">
    <property type="entry name" value="DNA_primase_DnaG"/>
    <property type="match status" value="1"/>
</dbReference>
<dbReference type="PANTHER" id="PTHR30313:SF2">
    <property type="entry name" value="DNA PRIMASE"/>
    <property type="match status" value="1"/>
</dbReference>
<comment type="domain">
    <text evidence="12">Contains an N-terminal zinc-binding domain, a central core domain that contains the primase activity, and a C-terminal DnaB-binding domain.</text>
</comment>
<dbReference type="Pfam" id="PF13155">
    <property type="entry name" value="Toprim_2"/>
    <property type="match status" value="1"/>
</dbReference>
<evidence type="ECO:0000256" key="12">
    <source>
        <dbReference type="HAMAP-Rule" id="MF_00974"/>
    </source>
</evidence>
<dbReference type="Pfam" id="PF01807">
    <property type="entry name" value="Zn_ribbon_DnaG"/>
    <property type="match status" value="1"/>
</dbReference>
<dbReference type="InterPro" id="IPR016136">
    <property type="entry name" value="DNA_helicase_N/primase_C"/>
</dbReference>
<dbReference type="Pfam" id="PF08275">
    <property type="entry name" value="DNAG_N"/>
    <property type="match status" value="1"/>
</dbReference>
<comment type="subunit">
    <text evidence="12">Monomer. Interacts with DnaB.</text>
</comment>
<keyword evidence="4 12" id="KW-0548">Nucleotidyltransferase</keyword>
<dbReference type="AlphaFoldDB" id="A0A4Q1SI16"/>
<dbReference type="Gene3D" id="3.40.1360.10">
    <property type="match status" value="1"/>
</dbReference>
<dbReference type="NCBIfam" id="TIGR01391">
    <property type="entry name" value="dnaG"/>
    <property type="match status" value="1"/>
</dbReference>
<evidence type="ECO:0000256" key="6">
    <source>
        <dbReference type="ARBA" id="ARBA00022723"/>
    </source>
</evidence>
<keyword evidence="5 12" id="KW-0235">DNA replication</keyword>
<keyword evidence="1 12" id="KW-0240">DNA-directed RNA polymerase</keyword>
<dbReference type="InterPro" id="IPR019475">
    <property type="entry name" value="DNA_primase_DnaB-bd"/>
</dbReference>
<proteinExistence type="inferred from homology"/>
<dbReference type="Gene3D" id="3.90.580.10">
    <property type="entry name" value="Zinc finger, CHC2-type domain"/>
    <property type="match status" value="1"/>
</dbReference>
<dbReference type="OrthoDB" id="9803773at2"/>
<dbReference type="GO" id="GO:1990077">
    <property type="term" value="C:primosome complex"/>
    <property type="evidence" value="ECO:0007669"/>
    <property type="project" value="UniProtKB-KW"/>
</dbReference>
<comment type="caution">
    <text evidence="16">The sequence shown here is derived from an EMBL/GenBank/DDBJ whole genome shotgun (WGS) entry which is preliminary data.</text>
</comment>
<dbReference type="SUPFAM" id="SSF56731">
    <property type="entry name" value="DNA primase core"/>
    <property type="match status" value="1"/>
</dbReference>
<dbReference type="Proteomes" id="UP000290253">
    <property type="component" value="Unassembled WGS sequence"/>
</dbReference>
<dbReference type="InterPro" id="IPR030846">
    <property type="entry name" value="DnaG_bac"/>
</dbReference>
<dbReference type="SMART" id="SM00400">
    <property type="entry name" value="ZnF_CHCC"/>
    <property type="match status" value="1"/>
</dbReference>
<evidence type="ECO:0000313" key="17">
    <source>
        <dbReference type="Proteomes" id="UP000290253"/>
    </source>
</evidence>
<feature type="domain" description="Toprim" evidence="15">
    <location>
        <begin position="264"/>
        <end position="345"/>
    </location>
</feature>
<keyword evidence="9" id="KW-0460">Magnesium</keyword>
<dbReference type="SMART" id="SM00493">
    <property type="entry name" value="TOPRIM"/>
    <property type="match status" value="1"/>
</dbReference>
<evidence type="ECO:0000256" key="14">
    <source>
        <dbReference type="PIRSR" id="PIRSR002811-1"/>
    </source>
</evidence>
<dbReference type="GO" id="GO:0005737">
    <property type="term" value="C:cytoplasm"/>
    <property type="evidence" value="ECO:0007669"/>
    <property type="project" value="TreeGrafter"/>
</dbReference>
<comment type="similarity">
    <text evidence="12 13">Belongs to the DnaG primase family.</text>
</comment>
<dbReference type="GO" id="GO:0006269">
    <property type="term" value="P:DNA replication, synthesis of primer"/>
    <property type="evidence" value="ECO:0007669"/>
    <property type="project" value="UniProtKB-UniRule"/>
</dbReference>
<protein>
    <recommendedName>
        <fullName evidence="12 13">DNA primase</fullName>
        <ecNumber evidence="12">2.7.7.101</ecNumber>
    </recommendedName>
</protein>
<keyword evidence="2 12" id="KW-0639">Primosome</keyword>
<dbReference type="GO" id="GO:0008270">
    <property type="term" value="F:zinc ion binding"/>
    <property type="evidence" value="ECO:0007669"/>
    <property type="project" value="UniProtKB-UniRule"/>
</dbReference>
<dbReference type="EC" id="2.7.7.101" evidence="12"/>
<dbReference type="InterPro" id="IPR006295">
    <property type="entry name" value="DNA_primase_DnaG"/>
</dbReference>
<dbReference type="Gene3D" id="1.10.860.10">
    <property type="entry name" value="DNAb Helicase, Chain A"/>
    <property type="match status" value="1"/>
</dbReference>
<dbReference type="RefSeq" id="WP_129207013.1">
    <property type="nucleotide sequence ID" value="NZ_BMGU01000001.1"/>
</dbReference>
<sequence>MADNFAQTVKQQADIVKIIGEYVRLKKAGAQNMQGLCPFHGEKSPSFSVHIGRQFFHCFGCGVSGDVFTFIQKIENVSFPEAVKTVALKCGIPLPKREFSSPEEAAESRRRGKLIELHEAATAWFQEQLKTPEGALAREYLHGRGLSDDGIAKFRIGYAPESFHALRERLQSMADVETLRASGLFSFKQQEDGSPGPIYSRFRKRVTFPIASESGKVIAFTARALESGEKAGPKYMNSPETPLYHKGNVLFNLDKARQPIRDFGFALLVEGQMDCISASLAGISNVLATSGTAFTEAQVRLLSRYTQRVLVNFDPDTAGANAAEKSIALLTEEGFEVKVVTLEGGLDPDRYIRERGAKEYMAALRGARRIQDYLIERARQLHPARTPQGKVDALNYLLPFIRLIPSRIARDEFAMDAAQKLGIDSALVREELKEAAAKKRDFLSTAPSSPLTRAEQILLQAFSAPQSGENFQAAERAYRKHEEDFARMRSDVHDMVNCLRGRSPEADPIQCLADPEQRQMLAAIFVSVHGFEPSVEDIEQAVFTVRRASLEQELRQLRSAIHQAEREGKVQEAVELTRQTLQLTQRLRALD</sequence>
<keyword evidence="7 12" id="KW-0863">Zinc-finger</keyword>
<dbReference type="PROSITE" id="PS50880">
    <property type="entry name" value="TOPRIM"/>
    <property type="match status" value="1"/>
</dbReference>
<comment type="cofactor">
    <cofactor evidence="12 13 14">
        <name>Zn(2+)</name>
        <dbReference type="ChEBI" id="CHEBI:29105"/>
    </cofactor>
    <text evidence="12 13 14">Binds 1 zinc ion per monomer.</text>
</comment>
<evidence type="ECO:0000313" key="16">
    <source>
        <dbReference type="EMBL" id="RXS97234.1"/>
    </source>
</evidence>
<dbReference type="InterPro" id="IPR037068">
    <property type="entry name" value="DNA_primase_core_N_sf"/>
</dbReference>
<dbReference type="InterPro" id="IPR050219">
    <property type="entry name" value="DnaG_primase"/>
</dbReference>
<keyword evidence="8 12" id="KW-0862">Zinc</keyword>
<evidence type="ECO:0000256" key="8">
    <source>
        <dbReference type="ARBA" id="ARBA00022833"/>
    </source>
</evidence>
<dbReference type="FunFam" id="3.90.580.10:FF:000001">
    <property type="entry name" value="DNA primase"/>
    <property type="match status" value="1"/>
</dbReference>
<evidence type="ECO:0000256" key="13">
    <source>
        <dbReference type="PIRNR" id="PIRNR002811"/>
    </source>
</evidence>
<keyword evidence="3 12" id="KW-0808">Transferase</keyword>
<dbReference type="PANTHER" id="PTHR30313">
    <property type="entry name" value="DNA PRIMASE"/>
    <property type="match status" value="1"/>
</dbReference>
<reference evidence="16 17" key="1">
    <citation type="journal article" date="2016" name="Int. J. Syst. Evol. Microbiol.">
        <title>Acidipila dinghuensis sp. nov., an acidobacterium isolated from forest soil.</title>
        <authorList>
            <person name="Jiang Y.W."/>
            <person name="Wang J."/>
            <person name="Chen M.H."/>
            <person name="Lv Y.Y."/>
            <person name="Qiu L.H."/>
        </authorList>
    </citation>
    <scope>NUCLEOTIDE SEQUENCE [LARGE SCALE GENOMIC DNA]</scope>
    <source>
        <strain evidence="16 17">DHOF10</strain>
    </source>
</reference>
<dbReference type="GO" id="GO:0000428">
    <property type="term" value="C:DNA-directed RNA polymerase complex"/>
    <property type="evidence" value="ECO:0007669"/>
    <property type="project" value="UniProtKB-KW"/>
</dbReference>
<evidence type="ECO:0000256" key="2">
    <source>
        <dbReference type="ARBA" id="ARBA00022515"/>
    </source>
</evidence>
<gene>
    <name evidence="12 16" type="primary">dnaG</name>
    <name evidence="16" type="ORF">ESZ00_04790</name>
</gene>
<dbReference type="Pfam" id="PF10410">
    <property type="entry name" value="DnaB_bind"/>
    <property type="match status" value="1"/>
</dbReference>
<keyword evidence="10 12" id="KW-0238">DNA-binding</keyword>
<name>A0A4Q1SI16_9BACT</name>
<dbReference type="EMBL" id="SDMK01000001">
    <property type="protein sequence ID" value="RXS97234.1"/>
    <property type="molecule type" value="Genomic_DNA"/>
</dbReference>
<evidence type="ECO:0000256" key="9">
    <source>
        <dbReference type="ARBA" id="ARBA00022842"/>
    </source>
</evidence>
<dbReference type="SUPFAM" id="SSF57783">
    <property type="entry name" value="Zinc beta-ribbon"/>
    <property type="match status" value="1"/>
</dbReference>
<evidence type="ECO:0000256" key="4">
    <source>
        <dbReference type="ARBA" id="ARBA00022695"/>
    </source>
</evidence>
<dbReference type="InterPro" id="IPR034151">
    <property type="entry name" value="TOPRIM_DnaG_bac"/>
</dbReference>
<comment type="function">
    <text evidence="12 13">RNA polymerase that catalyzes the synthesis of short RNA molecules used as primers for DNA polymerase during DNA replication.</text>
</comment>
<dbReference type="InterPro" id="IPR002694">
    <property type="entry name" value="Znf_CHC2"/>
</dbReference>
<dbReference type="GO" id="GO:0003899">
    <property type="term" value="F:DNA-directed RNA polymerase activity"/>
    <property type="evidence" value="ECO:0007669"/>
    <property type="project" value="UniProtKB-UniRule"/>
</dbReference>
<accession>A0A4Q1SI16</accession>
<dbReference type="InterPro" id="IPR013264">
    <property type="entry name" value="DNAG_N"/>
</dbReference>
<dbReference type="InterPro" id="IPR006171">
    <property type="entry name" value="TOPRIM_dom"/>
</dbReference>
<feature type="zinc finger region" description="CHC2-type" evidence="12 14">
    <location>
        <begin position="37"/>
        <end position="61"/>
    </location>
</feature>
<dbReference type="CDD" id="cd03364">
    <property type="entry name" value="TOPRIM_DnaG_primases"/>
    <property type="match status" value="1"/>
</dbReference>
<comment type="catalytic activity">
    <reaction evidence="12">
        <text>ssDNA + n NTP = ssDNA/pppN(pN)n-1 hybrid + (n-1) diphosphate.</text>
        <dbReference type="EC" id="2.7.7.101"/>
    </reaction>
</comment>